<gene>
    <name evidence="1" type="ORF">J4H85_06790</name>
</gene>
<organism evidence="1 2">
    <name type="scientific">Leucobacter tardus</name>
    <dbReference type="NCBI Taxonomy" id="501483"/>
    <lineage>
        <taxon>Bacteria</taxon>
        <taxon>Bacillati</taxon>
        <taxon>Actinomycetota</taxon>
        <taxon>Actinomycetes</taxon>
        <taxon>Micrococcales</taxon>
        <taxon>Microbacteriaceae</taxon>
        <taxon>Leucobacter</taxon>
    </lineage>
</organism>
<dbReference type="AlphaFoldDB" id="A0A939TUF9"/>
<proteinExistence type="predicted"/>
<reference evidence="1" key="1">
    <citation type="submission" date="2021-03" db="EMBL/GenBank/DDBJ databases">
        <title>Leucobacter chromiisoli sp. nov., isolated from chromium-containing soil of chemical plant.</title>
        <authorList>
            <person name="Xu Z."/>
        </authorList>
    </citation>
    <scope>NUCLEOTIDE SEQUENCE</scope>
    <source>
        <strain evidence="1">K 70/01</strain>
    </source>
</reference>
<name>A0A939TUF9_9MICO</name>
<sequence length="165" mass="18298">MRSSVIVRGDVLPQYAELASECGDPQRPTGLLWGVDLHACASRKEAKTEWRKAVAGIRATLDQYPSVRRVCVAGRRPEDSSRPLAPVKRVPGGLALQIHNDLERDRGRFVQTLVLDVTGCDQPAKLTDRLAETFDARSTGWSDLTLTWNDITDRGCEQAWEAQAL</sequence>
<keyword evidence="2" id="KW-1185">Reference proteome</keyword>
<accession>A0A939TUF9</accession>
<evidence type="ECO:0000313" key="2">
    <source>
        <dbReference type="Proteomes" id="UP000668403"/>
    </source>
</evidence>
<dbReference type="Proteomes" id="UP000668403">
    <property type="component" value="Unassembled WGS sequence"/>
</dbReference>
<comment type="caution">
    <text evidence="1">The sequence shown here is derived from an EMBL/GenBank/DDBJ whole genome shotgun (WGS) entry which is preliminary data.</text>
</comment>
<evidence type="ECO:0000313" key="1">
    <source>
        <dbReference type="EMBL" id="MBO2989700.1"/>
    </source>
</evidence>
<protein>
    <submittedName>
        <fullName evidence="1">Uncharacterized protein</fullName>
    </submittedName>
</protein>
<dbReference type="EMBL" id="JAGFBF010000004">
    <property type="protein sequence ID" value="MBO2989700.1"/>
    <property type="molecule type" value="Genomic_DNA"/>
</dbReference>
<dbReference type="RefSeq" id="WP_208238102.1">
    <property type="nucleotide sequence ID" value="NZ_BAAAQU010000001.1"/>
</dbReference>